<dbReference type="Gene3D" id="3.10.450.360">
    <property type="match status" value="1"/>
</dbReference>
<dbReference type="EMBL" id="QKZV01000013">
    <property type="protein sequence ID" value="PZX59512.1"/>
    <property type="molecule type" value="Genomic_DNA"/>
</dbReference>
<feature type="signal peptide" evidence="1">
    <location>
        <begin position="1"/>
        <end position="18"/>
    </location>
</feature>
<dbReference type="AlphaFoldDB" id="A0A2W7T8H4"/>
<gene>
    <name evidence="2" type="ORF">LX80_02759</name>
</gene>
<dbReference type="SUPFAM" id="SSF160574">
    <property type="entry name" value="BT0923-like"/>
    <property type="match status" value="1"/>
</dbReference>
<keyword evidence="3" id="KW-1185">Reference proteome</keyword>
<reference evidence="2 3" key="1">
    <citation type="submission" date="2018-06" db="EMBL/GenBank/DDBJ databases">
        <title>Genomic Encyclopedia of Archaeal and Bacterial Type Strains, Phase II (KMG-II): from individual species to whole genera.</title>
        <authorList>
            <person name="Goeker M."/>
        </authorList>
    </citation>
    <scope>NUCLEOTIDE SEQUENCE [LARGE SCALE GENOMIC DNA]</scope>
    <source>
        <strain evidence="2 3">DSM 23241</strain>
    </source>
</reference>
<name>A0A2W7T8H4_9BACT</name>
<evidence type="ECO:0000313" key="3">
    <source>
        <dbReference type="Proteomes" id="UP000249720"/>
    </source>
</evidence>
<evidence type="ECO:0000256" key="1">
    <source>
        <dbReference type="SAM" id="SignalP"/>
    </source>
</evidence>
<dbReference type="Proteomes" id="UP000249720">
    <property type="component" value="Unassembled WGS sequence"/>
</dbReference>
<dbReference type="OrthoDB" id="674838at2"/>
<protein>
    <recommendedName>
        <fullName evidence="4">PepSY-like beta-lactamase-inhibitor</fullName>
    </recommendedName>
</protein>
<feature type="chain" id="PRO_5015914777" description="PepSY-like beta-lactamase-inhibitor" evidence="1">
    <location>
        <begin position="19"/>
        <end position="149"/>
    </location>
</feature>
<evidence type="ECO:0008006" key="4">
    <source>
        <dbReference type="Google" id="ProtNLM"/>
    </source>
</evidence>
<accession>A0A2W7T8H4</accession>
<dbReference type="RefSeq" id="WP_111297237.1">
    <property type="nucleotide sequence ID" value="NZ_QKZV01000013.1"/>
</dbReference>
<sequence>MKKILFLALITVSIAATAATDPASDVSFTVLNNFTAKFLKAENVDWKVTPQFIRASFTLNGKEMNAFYDSYGDLTAVTSKMDYSKLPERAIKAISLKYPFPPYQLIDCIEYRSAENEVSYYVSLLTEQETIVLQISPAGNVSEFKRMSN</sequence>
<comment type="caution">
    <text evidence="2">The sequence shown here is derived from an EMBL/GenBank/DDBJ whole genome shotgun (WGS) entry which is preliminary data.</text>
</comment>
<keyword evidence="1" id="KW-0732">Signal</keyword>
<evidence type="ECO:0000313" key="2">
    <source>
        <dbReference type="EMBL" id="PZX59512.1"/>
    </source>
</evidence>
<proteinExistence type="predicted"/>
<organism evidence="2 3">
    <name type="scientific">Hydrotalea sandarakina</name>
    <dbReference type="NCBI Taxonomy" id="1004304"/>
    <lineage>
        <taxon>Bacteria</taxon>
        <taxon>Pseudomonadati</taxon>
        <taxon>Bacteroidota</taxon>
        <taxon>Chitinophagia</taxon>
        <taxon>Chitinophagales</taxon>
        <taxon>Chitinophagaceae</taxon>
        <taxon>Hydrotalea</taxon>
    </lineage>
</organism>